<dbReference type="InterPro" id="IPR013012">
    <property type="entry name" value="PTS_EIIB_3"/>
</dbReference>
<sequence length="112" mass="11240">MIDGDRQEATMRILIVCGAGASSTFVAVRLRRAAAARGLEVQAVATSETGLASALPGSDVLLVGAHLSDRLPAIRDLATAESVPVATLPESAAAGDGSATLDLALEFAGARP</sequence>
<dbReference type="InterPro" id="IPR051819">
    <property type="entry name" value="PTS_sugar-specific_EIIB"/>
</dbReference>
<dbReference type="RefSeq" id="WP_350349169.1">
    <property type="nucleotide sequence ID" value="NZ_CP158374.1"/>
</dbReference>
<dbReference type="PROSITE" id="PS51100">
    <property type="entry name" value="PTS_EIIB_TYPE_3"/>
    <property type="match status" value="1"/>
</dbReference>
<evidence type="ECO:0000256" key="3">
    <source>
        <dbReference type="ARBA" id="ARBA00022597"/>
    </source>
</evidence>
<evidence type="ECO:0000256" key="8">
    <source>
        <dbReference type="SAM" id="Phobius"/>
    </source>
</evidence>
<keyword evidence="6" id="KW-0418">Kinase</keyword>
<name>A0AAU7W8H1_9MICO</name>
<accession>A0AAU7W8H1</accession>
<evidence type="ECO:0000256" key="2">
    <source>
        <dbReference type="ARBA" id="ARBA00022553"/>
    </source>
</evidence>
<keyword evidence="8" id="KW-0472">Membrane</keyword>
<dbReference type="GO" id="GO:0009401">
    <property type="term" value="P:phosphoenolpyruvate-dependent sugar phosphotransferase system"/>
    <property type="evidence" value="ECO:0007669"/>
    <property type="project" value="UniProtKB-KW"/>
</dbReference>
<dbReference type="AlphaFoldDB" id="A0AAU7W8H1"/>
<dbReference type="EMBL" id="CP158374">
    <property type="protein sequence ID" value="XBX83162.1"/>
    <property type="molecule type" value="Genomic_DNA"/>
</dbReference>
<evidence type="ECO:0000256" key="1">
    <source>
        <dbReference type="ARBA" id="ARBA00022448"/>
    </source>
</evidence>
<dbReference type="InterPro" id="IPR036095">
    <property type="entry name" value="PTS_EIIB-like_sf"/>
</dbReference>
<dbReference type="Gene3D" id="3.40.50.2300">
    <property type="match status" value="1"/>
</dbReference>
<feature type="domain" description="PTS EIIB type-3" evidence="9">
    <location>
        <begin position="10"/>
        <end position="112"/>
    </location>
</feature>
<evidence type="ECO:0000256" key="7">
    <source>
        <dbReference type="PROSITE-ProRule" id="PRU00423"/>
    </source>
</evidence>
<dbReference type="GO" id="GO:0016301">
    <property type="term" value="F:kinase activity"/>
    <property type="evidence" value="ECO:0007669"/>
    <property type="project" value="UniProtKB-KW"/>
</dbReference>
<dbReference type="GO" id="GO:0008982">
    <property type="term" value="F:protein-N(PI)-phosphohistidine-sugar phosphotransferase activity"/>
    <property type="evidence" value="ECO:0007669"/>
    <property type="project" value="InterPro"/>
</dbReference>
<keyword evidence="4" id="KW-0808">Transferase</keyword>
<evidence type="ECO:0000259" key="9">
    <source>
        <dbReference type="PROSITE" id="PS51100"/>
    </source>
</evidence>
<evidence type="ECO:0000256" key="6">
    <source>
        <dbReference type="ARBA" id="ARBA00022777"/>
    </source>
</evidence>
<evidence type="ECO:0000313" key="10">
    <source>
        <dbReference type="EMBL" id="XBX83162.1"/>
    </source>
</evidence>
<protein>
    <recommendedName>
        <fullName evidence="9">PTS EIIB type-3 domain-containing protein</fullName>
    </recommendedName>
</protein>
<evidence type="ECO:0000256" key="4">
    <source>
        <dbReference type="ARBA" id="ARBA00022679"/>
    </source>
</evidence>
<keyword evidence="8" id="KW-1133">Transmembrane helix</keyword>
<dbReference type="PANTHER" id="PTHR34581">
    <property type="entry name" value="PTS SYSTEM N,N'-DIACETYLCHITOBIOSE-SPECIFIC EIIB COMPONENT"/>
    <property type="match status" value="1"/>
</dbReference>
<keyword evidence="1" id="KW-0813">Transport</keyword>
<reference evidence="10" key="1">
    <citation type="submission" date="2024-05" db="EMBL/GenBank/DDBJ databases">
        <authorList>
            <person name="Yu L."/>
        </authorList>
    </citation>
    <scope>NUCLEOTIDE SEQUENCE</scope>
    <source>
        <strain evidence="10">G08B096</strain>
    </source>
</reference>
<keyword evidence="3" id="KW-0762">Sugar transport</keyword>
<dbReference type="Pfam" id="PF02302">
    <property type="entry name" value="PTS_IIB"/>
    <property type="match status" value="1"/>
</dbReference>
<feature type="modified residue" description="Phosphocysteine; by EIIA" evidence="7">
    <location>
        <position position="17"/>
    </location>
</feature>
<feature type="transmembrane region" description="Helical" evidence="8">
    <location>
        <begin position="12"/>
        <end position="30"/>
    </location>
</feature>
<keyword evidence="2" id="KW-0597">Phosphoprotein</keyword>
<evidence type="ECO:0000256" key="5">
    <source>
        <dbReference type="ARBA" id="ARBA00022683"/>
    </source>
</evidence>
<keyword evidence="8" id="KW-0812">Transmembrane</keyword>
<gene>
    <name evidence="10" type="ORF">ABIQ69_04355</name>
</gene>
<dbReference type="InterPro" id="IPR003501">
    <property type="entry name" value="PTS_EIIB_2/3"/>
</dbReference>
<organism evidence="10">
    <name type="scientific">Agromyces sp. G08B096</name>
    <dbReference type="NCBI Taxonomy" id="3156399"/>
    <lineage>
        <taxon>Bacteria</taxon>
        <taxon>Bacillati</taxon>
        <taxon>Actinomycetota</taxon>
        <taxon>Actinomycetes</taxon>
        <taxon>Micrococcales</taxon>
        <taxon>Microbacteriaceae</taxon>
        <taxon>Agromyces</taxon>
    </lineage>
</organism>
<dbReference type="PANTHER" id="PTHR34581:SF2">
    <property type="entry name" value="PTS SYSTEM N,N'-DIACETYLCHITOBIOSE-SPECIFIC EIIB COMPONENT"/>
    <property type="match status" value="1"/>
</dbReference>
<keyword evidence="5" id="KW-0598">Phosphotransferase system</keyword>
<dbReference type="SUPFAM" id="SSF52794">
    <property type="entry name" value="PTS system IIB component-like"/>
    <property type="match status" value="1"/>
</dbReference>
<proteinExistence type="predicted"/>